<organism evidence="4 5">
    <name type="scientific">Porites evermanni</name>
    <dbReference type="NCBI Taxonomy" id="104178"/>
    <lineage>
        <taxon>Eukaryota</taxon>
        <taxon>Metazoa</taxon>
        <taxon>Cnidaria</taxon>
        <taxon>Anthozoa</taxon>
        <taxon>Hexacorallia</taxon>
        <taxon>Scleractinia</taxon>
        <taxon>Fungiina</taxon>
        <taxon>Poritidae</taxon>
        <taxon>Porites</taxon>
    </lineage>
</organism>
<evidence type="ECO:0000313" key="5">
    <source>
        <dbReference type="Proteomes" id="UP001159427"/>
    </source>
</evidence>
<evidence type="ECO:0000313" key="4">
    <source>
        <dbReference type="EMBL" id="CAH3170728.1"/>
    </source>
</evidence>
<keyword evidence="5" id="KW-1185">Reference proteome</keyword>
<evidence type="ECO:0000256" key="2">
    <source>
        <dbReference type="SAM" id="MobiDB-lite"/>
    </source>
</evidence>
<protein>
    <recommendedName>
        <fullName evidence="3">Centrosomal protein of 85 kDa-like CC4 coiled-coil domain-containing protein</fullName>
    </recommendedName>
</protein>
<dbReference type="EMBL" id="CALNXI010001497">
    <property type="protein sequence ID" value="CAH3170728.1"/>
    <property type="molecule type" value="Genomic_DNA"/>
</dbReference>
<dbReference type="PANTHER" id="PTHR31075:SF4">
    <property type="entry name" value="CENTROSOMAL PROTEIN OF 85 KDA"/>
    <property type="match status" value="1"/>
</dbReference>
<evidence type="ECO:0000259" key="3">
    <source>
        <dbReference type="Pfam" id="PF24555"/>
    </source>
</evidence>
<gene>
    <name evidence="4" type="ORF">PEVE_00007422</name>
</gene>
<sequence>MSASRYSPTDSGYWSSPRLKKPTNLNAVNLDHNQNVRDTLQSVHGIKSLSEPSSPQFWHKVSNAETQSHVEKNLASQNSRHKRYALTRQQSEGTELAELLAEHQERQIRSMQGLNVGLHGKWGSSSRINELHVQTNTSHPCLNAIGLRHLEQMPLNNAATLTSGSHGVGMSSQNSQQVMHTGISASCTMATTSVGYPAPLGHVKEGTSVLRNSPLSISGDAYSNSSGQASRSISPSSDDSDKWNSYLRAKDELIGQKDQIIDRQKQSIFQLQQQLLHQTNPALQQSIQPTHMHVSRTQSVPDNTSLSLKLQECQYENAQLRAHIAEKDSSIDKLKKKLGETEYLLENMQASVKDSAVSSRQELEQMQKKFVEQEKSQAELSSKLKQLEEDKLKLKREKQSLERYLKDVPTVEEHQKLNKTISFDQCNNTDDVREQCDKLKETVSSKDKKLARMNKAFGNKDDEAKKLTAENTALKENVQKLQVSLDKISNDGPVSLINYEDLKMENERLQGELDRTKKILENKHKKMKALHYQTQKEQNNLEERLTQEEEMVHALREELTLKENALEEMKKAVKEIALHNQDLLEENLNLQCRCEQLKKLSSKEKLENQRLLWKELSDCTSELKAVVQVCRERKEGKDPDMSVLLGLRTTIDEGENETNDSSDDVDAIKSKTNKVKQLRLDVENLRKFISDQYAEDIGNNCRMQ</sequence>
<name>A0ABN8QYR4_9CNID</name>
<feature type="coiled-coil region" evidence="1">
    <location>
        <begin position="464"/>
        <end position="600"/>
    </location>
</feature>
<feature type="coiled-coil region" evidence="1">
    <location>
        <begin position="308"/>
        <end position="407"/>
    </location>
</feature>
<feature type="domain" description="Centrosomal protein of 85 kDa-like CC4 coiled-coil" evidence="3">
    <location>
        <begin position="503"/>
        <end position="591"/>
    </location>
</feature>
<accession>A0ABN8QYR4</accession>
<dbReference type="InterPro" id="IPR040210">
    <property type="entry name" value="Cep85/Cep85L"/>
</dbReference>
<evidence type="ECO:0000256" key="1">
    <source>
        <dbReference type="SAM" id="Coils"/>
    </source>
</evidence>
<dbReference type="Pfam" id="PF24555">
    <property type="entry name" value="CC4_CEP85"/>
    <property type="match status" value="1"/>
</dbReference>
<dbReference type="Proteomes" id="UP001159427">
    <property type="component" value="Unassembled WGS sequence"/>
</dbReference>
<proteinExistence type="predicted"/>
<reference evidence="4 5" key="1">
    <citation type="submission" date="2022-05" db="EMBL/GenBank/DDBJ databases">
        <authorList>
            <consortium name="Genoscope - CEA"/>
            <person name="William W."/>
        </authorList>
    </citation>
    <scope>NUCLEOTIDE SEQUENCE [LARGE SCALE GENOMIC DNA]</scope>
</reference>
<comment type="caution">
    <text evidence="4">The sequence shown here is derived from an EMBL/GenBank/DDBJ whole genome shotgun (WGS) entry which is preliminary data.</text>
</comment>
<feature type="region of interest" description="Disordered" evidence="2">
    <location>
        <begin position="220"/>
        <end position="242"/>
    </location>
</feature>
<dbReference type="InterPro" id="IPR058190">
    <property type="entry name" value="CC4_CEP85"/>
</dbReference>
<keyword evidence="1" id="KW-0175">Coiled coil</keyword>
<feature type="compositionally biased region" description="Polar residues" evidence="2">
    <location>
        <begin position="220"/>
        <end position="229"/>
    </location>
</feature>
<dbReference type="PANTHER" id="PTHR31075">
    <property type="entry name" value="CENTROSOMAL PROTEIN OF 85 KDA"/>
    <property type="match status" value="1"/>
</dbReference>